<dbReference type="Gene3D" id="3.40.228.10">
    <property type="entry name" value="Dimethylsulfoxide Reductase, domain 2"/>
    <property type="match status" value="2"/>
</dbReference>
<dbReference type="SUPFAM" id="SSF53706">
    <property type="entry name" value="Formate dehydrogenase/DMSO reductase, domains 1-3"/>
    <property type="match status" value="1"/>
</dbReference>
<reference evidence="10 11" key="1">
    <citation type="submission" date="2016-10" db="EMBL/GenBank/DDBJ databases">
        <title>Complete Genome Sequence of Acetogen Clostridium formicoaceticum ATCC 27076.</title>
        <authorList>
            <person name="Bao T."/>
            <person name="Cheng C."/>
            <person name="Zhao J."/>
            <person name="Yang S.-T."/>
            <person name="Wang J."/>
            <person name="Wang M."/>
        </authorList>
    </citation>
    <scope>NUCLEOTIDE SEQUENCE [LARGE SCALE GENOMIC DNA]</scope>
    <source>
        <strain evidence="10 11">ATCC 27076</strain>
    </source>
</reference>
<dbReference type="Gene3D" id="3.40.50.740">
    <property type="match status" value="1"/>
</dbReference>
<evidence type="ECO:0000256" key="6">
    <source>
        <dbReference type="ARBA" id="ARBA00022764"/>
    </source>
</evidence>
<dbReference type="InterPro" id="IPR006656">
    <property type="entry name" value="Mopterin_OxRdtase"/>
</dbReference>
<evidence type="ECO:0000259" key="9">
    <source>
        <dbReference type="Pfam" id="PF01568"/>
    </source>
</evidence>
<feature type="domain" description="Molybdopterin oxidoreductase" evidence="8">
    <location>
        <begin position="2"/>
        <end position="440"/>
    </location>
</feature>
<comment type="cofactor">
    <cofactor evidence="1">
        <name>[4Fe-4S] cluster</name>
        <dbReference type="ChEBI" id="CHEBI:49883"/>
    </cofactor>
</comment>
<sequence length="785" mass="87414">MTNHWIDFKNTDCAIIIGSNAAENHPMSFKWLDKAREERGAKIISIDPRFTRTSSRADIYAPLRPGTDIALFGGFIKYVLDNNLYHHEYLVKYTNAAFLINEGFDFKDGLFTGYDEANRRYDQSIWSYQTDEAGTVIKDETLQHPRTVFQLLKKHFARYDADTVSKVIGMPLEKFQEVARTFGATGAEDKAGTILYAMGTTQHTVGTQNVRVYAVLQLLLGNIGRAGGGINALRGEANVQGSTDMALLFDTLPGYLASPMAVPEHADLTSYNAKETPASGYWVNKPKFMVSLLKAFWGSAANPDNDFAYHYLPKRRPDKNYSHIGLFEALHDKVIKGMLVFGQNPAVGGPNSNKEHHAMENLDWLVVADLFETETAAFWKAPGVTSANIKTEVFLLPAANSYEKDGSITNSGRWIQWRYKAVPPRGQAKSDLWIVDRLTKRLKSLYQDSLLAKDQPIKNLYWNFGSGEPDAGKVAREVNGYYVDTGRQVELFSKLAQDGSTACGNWIMSGMYPPEGNLAQSRDNKDNGLGSYLGWAYAWPANRRILYNRSSAKPDGTPWPGQREVIWWNNIAGKWVGNDVPDFNVTLNPSDIGGTNPFIMRPEGLAGLFANLNEGPFPEHYEPYESPVKNLLSSIELNPVVKIWDANMNSKGGVDRYPVVATTYRLTEHYQSGAMTRNQPWLVELVPSLVVEMSPTLANARGIKNGDKVKVVSARGEVEGYAMVTGRLKSLFVNGRSVEQIGLPWHFGHQGLATGSSANRLTAHIGDGNTMMPEYKVFLCDVRRV</sequence>
<comment type="subcellular location">
    <subcellularLocation>
        <location evidence="2">Cell envelope</location>
    </subcellularLocation>
</comment>
<feature type="domain" description="Molybdopterin dinucleotide-binding" evidence="9">
    <location>
        <begin position="661"/>
        <end position="778"/>
    </location>
</feature>
<evidence type="ECO:0000256" key="7">
    <source>
        <dbReference type="ARBA" id="ARBA00023002"/>
    </source>
</evidence>
<dbReference type="Proteomes" id="UP000177894">
    <property type="component" value="Chromosome"/>
</dbReference>
<dbReference type="PROSITE" id="PS00932">
    <property type="entry name" value="MOLYBDOPTERIN_PROK_3"/>
    <property type="match status" value="1"/>
</dbReference>
<dbReference type="PANTHER" id="PTHR43598:SF1">
    <property type="entry name" value="FORMATE DEHYDROGENASE-O MAJOR SUBUNIT"/>
    <property type="match status" value="1"/>
</dbReference>
<dbReference type="InterPro" id="IPR006657">
    <property type="entry name" value="MoPterin_dinucl-bd_dom"/>
</dbReference>
<dbReference type="CDD" id="cd02792">
    <property type="entry name" value="MopB_CT_Formate-Dh-Na-like"/>
    <property type="match status" value="1"/>
</dbReference>
<dbReference type="SUPFAM" id="SSF50692">
    <property type="entry name" value="ADC-like"/>
    <property type="match status" value="1"/>
</dbReference>
<evidence type="ECO:0000256" key="3">
    <source>
        <dbReference type="ARBA" id="ARBA00010312"/>
    </source>
</evidence>
<dbReference type="Gene3D" id="2.40.40.20">
    <property type="match status" value="1"/>
</dbReference>
<dbReference type="Pfam" id="PF01568">
    <property type="entry name" value="Molydop_binding"/>
    <property type="match status" value="1"/>
</dbReference>
<evidence type="ECO:0000256" key="1">
    <source>
        <dbReference type="ARBA" id="ARBA00001966"/>
    </source>
</evidence>
<dbReference type="InterPro" id="IPR006655">
    <property type="entry name" value="Mopterin_OxRdtase_prok_CS"/>
</dbReference>
<evidence type="ECO:0000256" key="5">
    <source>
        <dbReference type="ARBA" id="ARBA00022723"/>
    </source>
</evidence>
<evidence type="ECO:0000256" key="2">
    <source>
        <dbReference type="ARBA" id="ARBA00004196"/>
    </source>
</evidence>
<evidence type="ECO:0000313" key="10">
    <source>
        <dbReference type="EMBL" id="AOY77757.1"/>
    </source>
</evidence>
<name>A0ABN4T9Q2_9CLOT</name>
<keyword evidence="4" id="KW-0408">Iron</keyword>
<evidence type="ECO:0000313" key="11">
    <source>
        <dbReference type="Proteomes" id="UP000177894"/>
    </source>
</evidence>
<keyword evidence="7" id="KW-0560">Oxidoreductase</keyword>
<organism evidence="10 11">
    <name type="scientific">Clostridium formicaceticum</name>
    <dbReference type="NCBI Taxonomy" id="1497"/>
    <lineage>
        <taxon>Bacteria</taxon>
        <taxon>Bacillati</taxon>
        <taxon>Bacillota</taxon>
        <taxon>Clostridia</taxon>
        <taxon>Eubacteriales</taxon>
        <taxon>Clostridiaceae</taxon>
        <taxon>Clostridium</taxon>
    </lineage>
</organism>
<keyword evidence="5" id="KW-0479">Metal-binding</keyword>
<gene>
    <name evidence="10" type="ORF">BJL90_18970</name>
</gene>
<dbReference type="PANTHER" id="PTHR43598">
    <property type="entry name" value="TUNGSTEN-CONTAINING FORMYLMETHANOFURAN DEHYDROGENASE 2 SUBUNIT B"/>
    <property type="match status" value="1"/>
</dbReference>
<protein>
    <submittedName>
        <fullName evidence="10">Formate dehydrogenase-N subunit alpha</fullName>
    </submittedName>
</protein>
<dbReference type="Pfam" id="PF00384">
    <property type="entry name" value="Molybdopterin"/>
    <property type="match status" value="1"/>
</dbReference>
<dbReference type="NCBIfam" id="TIGR01553">
    <property type="entry name" value="formate-DH-alph"/>
    <property type="match status" value="1"/>
</dbReference>
<comment type="similarity">
    <text evidence="3">Belongs to the prokaryotic molybdopterin-containing oxidoreductase family.</text>
</comment>
<keyword evidence="4" id="KW-0411">Iron-sulfur</keyword>
<evidence type="ECO:0000259" key="8">
    <source>
        <dbReference type="Pfam" id="PF00384"/>
    </source>
</evidence>
<keyword evidence="4" id="KW-0004">4Fe-4S</keyword>
<evidence type="ECO:0000256" key="4">
    <source>
        <dbReference type="ARBA" id="ARBA00022485"/>
    </source>
</evidence>
<proteinExistence type="inferred from homology"/>
<dbReference type="InterPro" id="IPR006443">
    <property type="entry name" value="Formate-DH-alph_fdnG"/>
</dbReference>
<dbReference type="EMBL" id="CP017603">
    <property type="protein sequence ID" value="AOY77757.1"/>
    <property type="molecule type" value="Genomic_DNA"/>
</dbReference>
<accession>A0ABN4T9Q2</accession>
<keyword evidence="6" id="KW-0574">Periplasm</keyword>
<keyword evidence="11" id="KW-1185">Reference proteome</keyword>
<dbReference type="InterPro" id="IPR009010">
    <property type="entry name" value="Asp_de-COase-like_dom_sf"/>
</dbReference>